<keyword evidence="3" id="KW-1185">Reference proteome</keyword>
<evidence type="ECO:0000313" key="2">
    <source>
        <dbReference type="EMBL" id="SDJ57936.1"/>
    </source>
</evidence>
<dbReference type="Proteomes" id="UP000198683">
    <property type="component" value="Unassembled WGS sequence"/>
</dbReference>
<dbReference type="InterPro" id="IPR012551">
    <property type="entry name" value="DUF1707_SHOCT-like"/>
</dbReference>
<feature type="domain" description="DUF1707" evidence="1">
    <location>
        <begin position="1"/>
        <end position="53"/>
    </location>
</feature>
<reference evidence="2 3" key="1">
    <citation type="submission" date="2016-10" db="EMBL/GenBank/DDBJ databases">
        <authorList>
            <person name="de Groot N.N."/>
        </authorList>
    </citation>
    <scope>NUCLEOTIDE SEQUENCE [LARGE SCALE GENOMIC DNA]</scope>
    <source>
        <strain evidence="2 3">CGMCC 4.5681</strain>
    </source>
</reference>
<gene>
    <name evidence="2" type="ORF">SAMN05421874_102292</name>
</gene>
<proteinExistence type="predicted"/>
<dbReference type="AlphaFoldDB" id="A0A1G8UVQ0"/>
<dbReference type="STRING" id="683260.SAMN05421874_102292"/>
<accession>A0A1G8UVQ0</accession>
<dbReference type="PANTHER" id="PTHR40763">
    <property type="entry name" value="MEMBRANE PROTEIN-RELATED"/>
    <property type="match status" value="1"/>
</dbReference>
<organism evidence="2 3">
    <name type="scientific">Nonomuraea maritima</name>
    <dbReference type="NCBI Taxonomy" id="683260"/>
    <lineage>
        <taxon>Bacteria</taxon>
        <taxon>Bacillati</taxon>
        <taxon>Actinomycetota</taxon>
        <taxon>Actinomycetes</taxon>
        <taxon>Streptosporangiales</taxon>
        <taxon>Streptosporangiaceae</taxon>
        <taxon>Nonomuraea</taxon>
    </lineage>
</organism>
<dbReference type="EMBL" id="FNFB01000002">
    <property type="protein sequence ID" value="SDJ57936.1"/>
    <property type="molecule type" value="Genomic_DNA"/>
</dbReference>
<dbReference type="PANTHER" id="PTHR40763:SF5">
    <property type="entry name" value="MEMBRANE PROTEIN"/>
    <property type="match status" value="1"/>
</dbReference>
<evidence type="ECO:0000259" key="1">
    <source>
        <dbReference type="Pfam" id="PF08044"/>
    </source>
</evidence>
<evidence type="ECO:0000313" key="3">
    <source>
        <dbReference type="Proteomes" id="UP000198683"/>
    </source>
</evidence>
<sequence>MRVSDSDRERAARQLQRAFSEGRLDEVELEDRLELALTAKTYADLIGLVSDLPSDEPRADEVVELESASGTLKRSGDWAVPRRLRASSRFGSVKLDLSGAVIEHPVVEIELDLPFGSAWITLPEGATANVDGFRTDWGRVACDVPGRRRPEALYVVITGRATYGKLTVRYPRRRRSTH</sequence>
<dbReference type="Pfam" id="PF08044">
    <property type="entry name" value="DUF1707"/>
    <property type="match status" value="1"/>
</dbReference>
<name>A0A1G8UVQ0_9ACTN</name>
<dbReference type="OrthoDB" id="3428481at2"/>
<protein>
    <recommendedName>
        <fullName evidence="1">DUF1707 domain-containing protein</fullName>
    </recommendedName>
</protein>